<evidence type="ECO:0000313" key="3">
    <source>
        <dbReference type="EMBL" id="RSJ13633.1"/>
    </source>
</evidence>
<organism evidence="3 4">
    <name type="scientific">Streptococcus mitis</name>
    <dbReference type="NCBI Taxonomy" id="28037"/>
    <lineage>
        <taxon>Bacteria</taxon>
        <taxon>Bacillati</taxon>
        <taxon>Bacillota</taxon>
        <taxon>Bacilli</taxon>
        <taxon>Lactobacillales</taxon>
        <taxon>Streptococcaceae</taxon>
        <taxon>Streptococcus</taxon>
        <taxon>Streptococcus mitis group</taxon>
    </lineage>
</organism>
<protein>
    <submittedName>
        <fullName evidence="3">Uncharacterized protein</fullName>
    </submittedName>
</protein>
<keyword evidence="2" id="KW-0812">Transmembrane</keyword>
<keyword evidence="2" id="KW-1133">Transmembrane helix</keyword>
<feature type="transmembrane region" description="Helical" evidence="2">
    <location>
        <begin position="112"/>
        <end position="131"/>
    </location>
</feature>
<proteinExistence type="predicted"/>
<dbReference type="RefSeq" id="WP_125393312.1">
    <property type="nucleotide sequence ID" value="NZ_RJOH01000005.1"/>
</dbReference>
<dbReference type="Proteomes" id="UP000267438">
    <property type="component" value="Unassembled WGS sequence"/>
</dbReference>
<feature type="transmembrane region" description="Helical" evidence="2">
    <location>
        <begin position="78"/>
        <end position="100"/>
    </location>
</feature>
<dbReference type="EMBL" id="RJOH01000005">
    <property type="protein sequence ID" value="RSJ13633.1"/>
    <property type="molecule type" value="Genomic_DNA"/>
</dbReference>
<feature type="region of interest" description="Disordered" evidence="1">
    <location>
        <begin position="1"/>
        <end position="26"/>
    </location>
</feature>
<evidence type="ECO:0000256" key="2">
    <source>
        <dbReference type="SAM" id="Phobius"/>
    </source>
</evidence>
<comment type="caution">
    <text evidence="3">The sequence shown here is derived from an EMBL/GenBank/DDBJ whole genome shotgun (WGS) entry which is preliminary data.</text>
</comment>
<evidence type="ECO:0000256" key="1">
    <source>
        <dbReference type="SAM" id="MobiDB-lite"/>
    </source>
</evidence>
<feature type="transmembrane region" description="Helical" evidence="2">
    <location>
        <begin position="45"/>
        <end position="66"/>
    </location>
</feature>
<dbReference type="AlphaFoldDB" id="A0A3R9JMN9"/>
<sequence length="189" mass="22257">MKRESKIQKRVKRQNSKKRKSNQKINKKSSLLDDVKFWFERHSRLASLIDGGIILFSIFGIMYVFFGMTLIPKAYQELSYVFPIIINFVFLVNTIYQGVFRDGFSKKTSVQGFLQPFLYINGPIFLLHLIVGIKGRNVEKIPSLLSLDDRYIWLPIATYLIFFFIPVILIVILKYNDKNRKNHDKRKSN</sequence>
<feature type="transmembrane region" description="Helical" evidence="2">
    <location>
        <begin position="151"/>
        <end position="173"/>
    </location>
</feature>
<feature type="compositionally biased region" description="Basic residues" evidence="1">
    <location>
        <begin position="8"/>
        <end position="26"/>
    </location>
</feature>
<name>A0A3R9JMN9_STRMT</name>
<gene>
    <name evidence="3" type="ORF">D8836_04530</name>
</gene>
<reference evidence="3 4" key="1">
    <citation type="submission" date="2018-11" db="EMBL/GenBank/DDBJ databases">
        <title>Species Designations Belie Phenotypic and Genotypic Heterogeneity in Oral Streptococci.</title>
        <authorList>
            <person name="Velsko I."/>
        </authorList>
    </citation>
    <scope>NUCLEOTIDE SEQUENCE [LARGE SCALE GENOMIC DNA]</scope>
    <source>
        <strain evidence="3 4">BCC06</strain>
    </source>
</reference>
<accession>A0A3R9JMN9</accession>
<evidence type="ECO:0000313" key="4">
    <source>
        <dbReference type="Proteomes" id="UP000267438"/>
    </source>
</evidence>
<keyword evidence="2" id="KW-0472">Membrane</keyword>